<proteinExistence type="predicted"/>
<evidence type="ECO:0000313" key="2">
    <source>
        <dbReference type="EMBL" id="CAK57220.1"/>
    </source>
</evidence>
<sequence length="251" mass="28848">MLYIFLVINLLFARRVNELGQLLTRDKLPVGAILTISYDGQQVVCNEQGYFLLKQEKFEVDVLGLFKQTFYPTPLQKTFIIDNNQTAVLQIGGLVSQRANLTLNVNQPLNLKQREYQINKGKFTIQIDIMKLLVYQAKVVVSADSFKNNSQIIYLYGSYEYDLGMIELIPAEIDVKLKFNFKFDTECYLMCTKFNGKLYVLQNHTQGGETVEFNGKLFDEWPQQCLLYSDEGQAKLLELEGPISDLARSHL</sequence>
<keyword evidence="1" id="KW-0732">Signal</keyword>
<reference evidence="2 3" key="1">
    <citation type="journal article" date="2006" name="Nature">
        <title>Global trends of whole-genome duplications revealed by the ciliate Paramecium tetraurelia.</title>
        <authorList>
            <consortium name="Genoscope"/>
            <person name="Aury J.-M."/>
            <person name="Jaillon O."/>
            <person name="Duret L."/>
            <person name="Noel B."/>
            <person name="Jubin C."/>
            <person name="Porcel B.M."/>
            <person name="Segurens B."/>
            <person name="Daubin V."/>
            <person name="Anthouard V."/>
            <person name="Aiach N."/>
            <person name="Arnaiz O."/>
            <person name="Billaut A."/>
            <person name="Beisson J."/>
            <person name="Blanc I."/>
            <person name="Bouhouche K."/>
            <person name="Camara F."/>
            <person name="Duharcourt S."/>
            <person name="Guigo R."/>
            <person name="Gogendeau D."/>
            <person name="Katinka M."/>
            <person name="Keller A.-M."/>
            <person name="Kissmehl R."/>
            <person name="Klotz C."/>
            <person name="Koll F."/>
            <person name="Le Moue A."/>
            <person name="Lepere C."/>
            <person name="Malinsky S."/>
            <person name="Nowacki M."/>
            <person name="Nowak J.K."/>
            <person name="Plattner H."/>
            <person name="Poulain J."/>
            <person name="Ruiz F."/>
            <person name="Serrano V."/>
            <person name="Zagulski M."/>
            <person name="Dessen P."/>
            <person name="Betermier M."/>
            <person name="Weissenbach J."/>
            <person name="Scarpelli C."/>
            <person name="Schachter V."/>
            <person name="Sperling L."/>
            <person name="Meyer E."/>
            <person name="Cohen J."/>
            <person name="Wincker P."/>
        </authorList>
    </citation>
    <scope>NUCLEOTIDE SEQUENCE [LARGE SCALE GENOMIC DNA]</scope>
    <source>
        <strain evidence="2 3">Stock d4-2</strain>
    </source>
</reference>
<gene>
    <name evidence="2" type="ORF">GSPATT00028255001</name>
</gene>
<dbReference type="OrthoDB" id="286709at2759"/>
<dbReference type="KEGG" id="ptm:GSPATT00028255001"/>
<name>A0BFA3_PARTE</name>
<accession>A0BFA3</accession>
<dbReference type="GeneID" id="5010402"/>
<evidence type="ECO:0000313" key="3">
    <source>
        <dbReference type="Proteomes" id="UP000000600"/>
    </source>
</evidence>
<dbReference type="EMBL" id="CT867990">
    <property type="protein sequence ID" value="CAK57220.1"/>
    <property type="molecule type" value="Genomic_DNA"/>
</dbReference>
<keyword evidence="3" id="KW-1185">Reference proteome</keyword>
<feature type="signal peptide" evidence="1">
    <location>
        <begin position="1"/>
        <end position="18"/>
    </location>
</feature>
<organism evidence="2 3">
    <name type="scientific">Paramecium tetraurelia</name>
    <dbReference type="NCBI Taxonomy" id="5888"/>
    <lineage>
        <taxon>Eukaryota</taxon>
        <taxon>Sar</taxon>
        <taxon>Alveolata</taxon>
        <taxon>Ciliophora</taxon>
        <taxon>Intramacronucleata</taxon>
        <taxon>Oligohymenophorea</taxon>
        <taxon>Peniculida</taxon>
        <taxon>Parameciidae</taxon>
        <taxon>Paramecium</taxon>
    </lineage>
</organism>
<dbReference type="OMA" id="DTECYLM"/>
<dbReference type="HOGENOM" id="CLU_1108851_0_0_1"/>
<protein>
    <recommendedName>
        <fullName evidence="4">Transmembrane protein</fullName>
    </recommendedName>
</protein>
<feature type="chain" id="PRO_5002622675" description="Transmembrane protein" evidence="1">
    <location>
        <begin position="19"/>
        <end position="251"/>
    </location>
</feature>
<dbReference type="AlphaFoldDB" id="A0BFA3"/>
<dbReference type="InParanoid" id="A0BFA3"/>
<evidence type="ECO:0008006" key="4">
    <source>
        <dbReference type="Google" id="ProtNLM"/>
    </source>
</evidence>
<dbReference type="RefSeq" id="XP_001424618.1">
    <property type="nucleotide sequence ID" value="XM_001424581.1"/>
</dbReference>
<evidence type="ECO:0000256" key="1">
    <source>
        <dbReference type="SAM" id="SignalP"/>
    </source>
</evidence>
<dbReference type="Proteomes" id="UP000000600">
    <property type="component" value="Unassembled WGS sequence"/>
</dbReference>